<dbReference type="PIRSF" id="PIRSF016636">
    <property type="entry name" value="AlgI_DltB"/>
    <property type="match status" value="1"/>
</dbReference>
<feature type="transmembrane region" description="Helical" evidence="8">
    <location>
        <begin position="311"/>
        <end position="338"/>
    </location>
</feature>
<dbReference type="AlphaFoldDB" id="A0A0P6WP35"/>
<feature type="transmembrane region" description="Helical" evidence="8">
    <location>
        <begin position="410"/>
        <end position="429"/>
    </location>
</feature>
<feature type="transmembrane region" description="Helical" evidence="8">
    <location>
        <begin position="73"/>
        <end position="94"/>
    </location>
</feature>
<dbReference type="PANTHER" id="PTHR13285:SF18">
    <property type="entry name" value="PROTEIN-CYSTEINE N-PALMITOYLTRANSFERASE RASP"/>
    <property type="match status" value="1"/>
</dbReference>
<evidence type="ECO:0008006" key="11">
    <source>
        <dbReference type="Google" id="ProtNLM"/>
    </source>
</evidence>
<dbReference type="GO" id="GO:0005886">
    <property type="term" value="C:plasma membrane"/>
    <property type="evidence" value="ECO:0007669"/>
    <property type="project" value="UniProtKB-SubCell"/>
</dbReference>
<keyword evidence="7" id="KW-0012">Acyltransferase</keyword>
<evidence type="ECO:0000256" key="4">
    <source>
        <dbReference type="ARBA" id="ARBA00022692"/>
    </source>
</evidence>
<name>A0A0P6WP35_9CHLR</name>
<evidence type="ECO:0000256" key="1">
    <source>
        <dbReference type="ARBA" id="ARBA00004651"/>
    </source>
</evidence>
<dbReference type="PIRSF" id="PIRSF500217">
    <property type="entry name" value="AlgI"/>
    <property type="match status" value="1"/>
</dbReference>
<feature type="transmembrane region" description="Helical" evidence="8">
    <location>
        <begin position="188"/>
        <end position="209"/>
    </location>
</feature>
<keyword evidence="3 7" id="KW-1003">Cell membrane</keyword>
<feature type="transmembrane region" description="Helical" evidence="8">
    <location>
        <begin position="449"/>
        <end position="474"/>
    </location>
</feature>
<dbReference type="InterPro" id="IPR024194">
    <property type="entry name" value="Ac/AlaTfrase_AlgI/DltB"/>
</dbReference>
<keyword evidence="5 8" id="KW-1133">Transmembrane helix</keyword>
<evidence type="ECO:0000256" key="3">
    <source>
        <dbReference type="ARBA" id="ARBA00022475"/>
    </source>
</evidence>
<feature type="transmembrane region" description="Helical" evidence="8">
    <location>
        <begin position="5"/>
        <end position="22"/>
    </location>
</feature>
<reference evidence="9 10" key="1">
    <citation type="submission" date="2015-07" db="EMBL/GenBank/DDBJ databases">
        <title>Genome sequence of Leptolinea tardivitalis DSM 16556.</title>
        <authorList>
            <person name="Hemp J."/>
            <person name="Ward L.M."/>
            <person name="Pace L.A."/>
            <person name="Fischer W.W."/>
        </authorList>
    </citation>
    <scope>NUCLEOTIDE SEQUENCE [LARGE SCALE GENOMIC DNA]</scope>
    <source>
        <strain evidence="9 10">YMTK-2</strain>
    </source>
</reference>
<evidence type="ECO:0000256" key="6">
    <source>
        <dbReference type="ARBA" id="ARBA00023136"/>
    </source>
</evidence>
<dbReference type="OrthoDB" id="139172at2"/>
<dbReference type="Pfam" id="PF03062">
    <property type="entry name" value="MBOAT"/>
    <property type="match status" value="1"/>
</dbReference>
<organism evidence="9 10">
    <name type="scientific">Leptolinea tardivitalis</name>
    <dbReference type="NCBI Taxonomy" id="229920"/>
    <lineage>
        <taxon>Bacteria</taxon>
        <taxon>Bacillati</taxon>
        <taxon>Chloroflexota</taxon>
        <taxon>Anaerolineae</taxon>
        <taxon>Anaerolineales</taxon>
        <taxon>Anaerolineaceae</taxon>
        <taxon>Leptolinea</taxon>
    </lineage>
</organism>
<comment type="caution">
    <text evidence="9">The sequence shown here is derived from an EMBL/GenBank/DDBJ whole genome shotgun (WGS) entry which is preliminary data.</text>
</comment>
<dbReference type="Proteomes" id="UP000050430">
    <property type="component" value="Unassembled WGS sequence"/>
</dbReference>
<evidence type="ECO:0000256" key="7">
    <source>
        <dbReference type="PIRNR" id="PIRNR016636"/>
    </source>
</evidence>
<proteinExistence type="inferred from homology"/>
<keyword evidence="7" id="KW-0808">Transferase</keyword>
<dbReference type="PANTHER" id="PTHR13285">
    <property type="entry name" value="ACYLTRANSFERASE"/>
    <property type="match status" value="1"/>
</dbReference>
<keyword evidence="10" id="KW-1185">Reference proteome</keyword>
<evidence type="ECO:0000313" key="9">
    <source>
        <dbReference type="EMBL" id="KPL71798.1"/>
    </source>
</evidence>
<dbReference type="InterPro" id="IPR004299">
    <property type="entry name" value="MBOAT_fam"/>
</dbReference>
<dbReference type="RefSeq" id="WP_062420438.1">
    <property type="nucleotide sequence ID" value="NZ_BBYA01000002.1"/>
</dbReference>
<feature type="transmembrane region" description="Helical" evidence="8">
    <location>
        <begin position="229"/>
        <end position="258"/>
    </location>
</feature>
<evidence type="ECO:0000313" key="10">
    <source>
        <dbReference type="Proteomes" id="UP000050430"/>
    </source>
</evidence>
<accession>A0A0P6WP35</accession>
<evidence type="ECO:0000256" key="5">
    <source>
        <dbReference type="ARBA" id="ARBA00022989"/>
    </source>
</evidence>
<evidence type="ECO:0000256" key="8">
    <source>
        <dbReference type="SAM" id="Phobius"/>
    </source>
</evidence>
<dbReference type="STRING" id="229920.ADM99_10215"/>
<comment type="subcellular location">
    <subcellularLocation>
        <location evidence="1">Cell membrane</location>
        <topology evidence="1">Multi-pass membrane protein</topology>
    </subcellularLocation>
</comment>
<feature type="transmembrane region" description="Helical" evidence="8">
    <location>
        <begin position="114"/>
        <end position="133"/>
    </location>
</feature>
<dbReference type="InterPro" id="IPR028362">
    <property type="entry name" value="AlgI"/>
</dbReference>
<dbReference type="GO" id="GO:0016746">
    <property type="term" value="F:acyltransferase activity"/>
    <property type="evidence" value="ECO:0007669"/>
    <property type="project" value="UniProtKB-KW"/>
</dbReference>
<keyword evidence="6 7" id="KW-0472">Membrane</keyword>
<dbReference type="GO" id="GO:0042121">
    <property type="term" value="P:alginic acid biosynthetic process"/>
    <property type="evidence" value="ECO:0007669"/>
    <property type="project" value="InterPro"/>
</dbReference>
<evidence type="ECO:0000256" key="2">
    <source>
        <dbReference type="ARBA" id="ARBA00010323"/>
    </source>
</evidence>
<protein>
    <recommendedName>
        <fullName evidence="11">Acyltransferase</fullName>
    </recommendedName>
</protein>
<dbReference type="InterPro" id="IPR051085">
    <property type="entry name" value="MB_O-acyltransferase"/>
</dbReference>
<comment type="similarity">
    <text evidence="2 7">Belongs to the membrane-bound acyltransferase family.</text>
</comment>
<gene>
    <name evidence="9" type="ORF">ADM99_10215</name>
</gene>
<keyword evidence="4 8" id="KW-0812">Transmembrane</keyword>
<sequence length="477" mass="53898">MEIISLPFVYFLAAALGVYHLLPRRGQNIWLLLCSLYFAASWRWEFAVILGSSILINYLIARRIAAGILHKKAWLWAGIGLNTAGLLFFRFAATGYIDLILRVLSGGTSLSTKILLPIGFSFYTLQAIAYLVEVYQKQISPEHDLVDFGLFLAYFPHLISGPIERGKNLLPQIKQNRLVGNNELAEGGWLILTGLFRKLVIAGTLVTLLPEGIFARPMEFAASDRWIAILIYGIWLYNDFAGYTGLVRGISLLFGIRLSPNFKQPFFAHNMLDFWNRWHMSLSFWLRDYIFFPIQRFLIRRGFSAGKPARIILPPLVTMLVSGIWHNATLALLAWGALHSLYQMADHLISQKPGFISPKKQPRWKQILFSLRVYCLLLPTWMLFAAGSLKLAAGFCLSLFTGGGTTRFRLLELVFPMAALMVSFFLDAFQEKHGEERTVFSFPRPVQSVVVGLGILCVVLSILWSNIPSAAFVYQGF</sequence>
<dbReference type="EMBL" id="LGCK01000010">
    <property type="protein sequence ID" value="KPL71798.1"/>
    <property type="molecule type" value="Genomic_DNA"/>
</dbReference>
<feature type="transmembrane region" description="Helical" evidence="8">
    <location>
        <begin position="42"/>
        <end position="61"/>
    </location>
</feature>
<dbReference type="PATRIC" id="fig|229920.5.peg.1953"/>